<gene>
    <name evidence="3" type="ORF">SO3561_07298</name>
</gene>
<name>A0A250VNF7_STROL</name>
<keyword evidence="2" id="KW-1133">Transmembrane helix</keyword>
<keyword evidence="4" id="KW-1185">Reference proteome</keyword>
<protein>
    <submittedName>
        <fullName evidence="3">Membrane protein</fullName>
    </submittedName>
</protein>
<evidence type="ECO:0000313" key="3">
    <source>
        <dbReference type="EMBL" id="GAX55737.1"/>
    </source>
</evidence>
<feature type="region of interest" description="Disordered" evidence="1">
    <location>
        <begin position="1"/>
        <end position="103"/>
    </location>
</feature>
<evidence type="ECO:0000256" key="1">
    <source>
        <dbReference type="SAM" id="MobiDB-lite"/>
    </source>
</evidence>
<feature type="transmembrane region" description="Helical" evidence="2">
    <location>
        <begin position="137"/>
        <end position="155"/>
    </location>
</feature>
<comment type="caution">
    <text evidence="3">The sequence shown here is derived from an EMBL/GenBank/DDBJ whole genome shotgun (WGS) entry which is preliminary data.</text>
</comment>
<accession>A0A250VNF7</accession>
<organism evidence="3 4">
    <name type="scientific">Streptomyces olivochromogenes</name>
    <dbReference type="NCBI Taxonomy" id="1963"/>
    <lineage>
        <taxon>Bacteria</taxon>
        <taxon>Bacillati</taxon>
        <taxon>Actinomycetota</taxon>
        <taxon>Actinomycetes</taxon>
        <taxon>Kitasatosporales</taxon>
        <taxon>Streptomycetaceae</taxon>
        <taxon>Streptomyces</taxon>
    </lineage>
</organism>
<reference evidence="4" key="1">
    <citation type="submission" date="2017-05" db="EMBL/GenBank/DDBJ databases">
        <title>Streptomyces olivochromogenes NBRC 3561 whole genome shotgun sequence.</title>
        <authorList>
            <person name="Dohra H."/>
            <person name="Kodani S."/>
        </authorList>
    </citation>
    <scope>NUCLEOTIDE SEQUENCE [LARGE SCALE GENOMIC DNA]</scope>
    <source>
        <strain evidence="4">NBRC 3561</strain>
    </source>
</reference>
<keyword evidence="2" id="KW-0812">Transmembrane</keyword>
<evidence type="ECO:0000313" key="4">
    <source>
        <dbReference type="Proteomes" id="UP000217446"/>
    </source>
</evidence>
<keyword evidence="2" id="KW-0472">Membrane</keyword>
<sequence length="231" mass="23604">MSADGGPEDAAARDTDTDTDAGSDAESAVRETASANGGSAVRRARAAKGESVVREAGSVNGEAGSGKAGAVNGVASVREADGAEGEPGALDAVSAPDAEGKPRRTTRRFPLFTRDTARPEGGGRAAGGDAPAPARQWPILAVLSAVGLGLLLTALDVFRLGTILIGAALLAGAVMRWMLPDVGMLAVRSRFTDMLTYGVLGVAIVLLSLMAQPNPWLVIPFLDDTLHFTVR</sequence>
<evidence type="ECO:0000256" key="2">
    <source>
        <dbReference type="SAM" id="Phobius"/>
    </source>
</evidence>
<dbReference type="Proteomes" id="UP000217446">
    <property type="component" value="Unassembled WGS sequence"/>
</dbReference>
<dbReference type="STRING" id="1963.AQJ27_13120"/>
<dbReference type="EMBL" id="BDQI01000020">
    <property type="protein sequence ID" value="GAX55737.1"/>
    <property type="molecule type" value="Genomic_DNA"/>
</dbReference>
<feature type="transmembrane region" description="Helical" evidence="2">
    <location>
        <begin position="161"/>
        <end position="179"/>
    </location>
</feature>
<proteinExistence type="predicted"/>
<dbReference type="InterPro" id="IPR021385">
    <property type="entry name" value="DUF3017"/>
</dbReference>
<dbReference type="Pfam" id="PF11222">
    <property type="entry name" value="DUF3017"/>
    <property type="match status" value="1"/>
</dbReference>
<dbReference type="AlphaFoldDB" id="A0A250VNF7"/>
<feature type="transmembrane region" description="Helical" evidence="2">
    <location>
        <begin position="191"/>
        <end position="211"/>
    </location>
</feature>